<protein>
    <recommendedName>
        <fullName evidence="11">G-protein coupled receptors family 1 profile domain-containing protein</fullName>
    </recommendedName>
</protein>
<dbReference type="Gene3D" id="1.20.1070.10">
    <property type="entry name" value="Rhodopsin 7-helix transmembrane proteins"/>
    <property type="match status" value="1"/>
</dbReference>
<dbReference type="PRINTS" id="PR00237">
    <property type="entry name" value="GPCRRHODOPSN"/>
</dbReference>
<keyword evidence="3" id="KW-1003">Cell membrane</keyword>
<feature type="transmembrane region" description="Helical" evidence="10">
    <location>
        <begin position="262"/>
        <end position="284"/>
    </location>
</feature>
<name>A0AAR5PYH3_DENPD</name>
<keyword evidence="13" id="KW-1185">Reference proteome</keyword>
<dbReference type="GO" id="GO:0035237">
    <property type="term" value="F:corazonin receptor activity"/>
    <property type="evidence" value="ECO:0007669"/>
    <property type="project" value="TreeGrafter"/>
</dbReference>
<dbReference type="GeneID" id="109541463"/>
<dbReference type="InterPro" id="IPR000276">
    <property type="entry name" value="GPCR_Rhodpsn"/>
</dbReference>
<comment type="subcellular location">
    <subcellularLocation>
        <location evidence="1">Cell membrane</location>
        <topology evidence="1">Multi-pass membrane protein</topology>
    </subcellularLocation>
</comment>
<feature type="transmembrane region" description="Helical" evidence="10">
    <location>
        <begin position="41"/>
        <end position="63"/>
    </location>
</feature>
<proteinExistence type="inferred from homology"/>
<evidence type="ECO:0000256" key="7">
    <source>
        <dbReference type="ARBA" id="ARBA00023136"/>
    </source>
</evidence>
<reference evidence="13" key="1">
    <citation type="journal article" date="2013" name="Genome Biol.">
        <title>Draft genome of the mountain pine beetle, Dendroctonus ponderosae Hopkins, a major forest pest.</title>
        <authorList>
            <person name="Keeling C.I."/>
            <person name="Yuen M.M."/>
            <person name="Liao N.Y."/>
            <person name="Docking T.R."/>
            <person name="Chan S.K."/>
            <person name="Taylor G.A."/>
            <person name="Palmquist D.L."/>
            <person name="Jackman S.D."/>
            <person name="Nguyen A."/>
            <person name="Li M."/>
            <person name="Henderson H."/>
            <person name="Janes J.K."/>
            <person name="Zhao Y."/>
            <person name="Pandoh P."/>
            <person name="Moore R."/>
            <person name="Sperling F.A."/>
            <person name="Huber D.P."/>
            <person name="Birol I."/>
            <person name="Jones S.J."/>
            <person name="Bohlmann J."/>
        </authorList>
    </citation>
    <scope>NUCLEOTIDE SEQUENCE</scope>
</reference>
<keyword evidence="4 10" id="KW-0812">Transmembrane</keyword>
<dbReference type="PROSITE" id="PS50262">
    <property type="entry name" value="G_PROTEIN_RECEP_F1_2"/>
    <property type="match status" value="1"/>
</dbReference>
<dbReference type="PANTHER" id="PTHR24230:SF141">
    <property type="entry name" value="G-PROTEIN COUPLED RECEPTORS FAMILY 1 PROFILE DOMAIN-CONTAINING PROTEIN"/>
    <property type="match status" value="1"/>
</dbReference>
<feature type="domain" description="G-protein coupled receptors family 1 profile" evidence="11">
    <location>
        <begin position="53"/>
        <end position="321"/>
    </location>
</feature>
<dbReference type="CDD" id="cd00637">
    <property type="entry name" value="7tm_classA_rhodopsin-like"/>
    <property type="match status" value="1"/>
</dbReference>
<evidence type="ECO:0000256" key="3">
    <source>
        <dbReference type="ARBA" id="ARBA00022475"/>
    </source>
</evidence>
<organism evidence="12 13">
    <name type="scientific">Dendroctonus ponderosae</name>
    <name type="common">Mountain pine beetle</name>
    <dbReference type="NCBI Taxonomy" id="77166"/>
    <lineage>
        <taxon>Eukaryota</taxon>
        <taxon>Metazoa</taxon>
        <taxon>Ecdysozoa</taxon>
        <taxon>Arthropoda</taxon>
        <taxon>Hexapoda</taxon>
        <taxon>Insecta</taxon>
        <taxon>Pterygota</taxon>
        <taxon>Neoptera</taxon>
        <taxon>Endopterygota</taxon>
        <taxon>Coleoptera</taxon>
        <taxon>Polyphaga</taxon>
        <taxon>Cucujiformia</taxon>
        <taxon>Curculionidae</taxon>
        <taxon>Scolytinae</taxon>
        <taxon>Dendroctonus</taxon>
    </lineage>
</organism>
<sequence length="424" mass="47776">MVTKPTILVPPSLSNSSCHHPRYQNVSIWSTISTGDVVQTAVVLALTFAILFANILLISVINSRRYAKYIHSQPRYLLTSLACNDLAMGLCVTPFAILSSIRNCWPYAEIVCQVQALLRGAISQQSAVILICMAMDRYYCMLHPVEYHKHSSRKAWFIIIISITWVGSMALFSILVIKQGGFYFNSTGMHACEPFYPKASLRILSACGFYFPTTMILMYCYGSAFDVNKLGFKRSNLPCSISSNEVQQSSSMEKLIDHERKLSLICSRTMAAMSLGFIVLVTPWTIQEVVAACTGSRAPPALDFIATWMALSNSFWYPFIYWTLNNHFRRICREIFNGVFCRKIHDKKQQQFDHFCNTSPSSKYIGHTPDCDLEGLSEKYWGEILERTVSSSSIPEPQQSNSLETRLDCNGIELSVLNNSPADL</sequence>
<accession>A0AAR5PYH3</accession>
<dbReference type="GO" id="GO:0005886">
    <property type="term" value="C:plasma membrane"/>
    <property type="evidence" value="ECO:0007669"/>
    <property type="project" value="UniProtKB-SubCell"/>
</dbReference>
<evidence type="ECO:0000313" key="12">
    <source>
        <dbReference type="EnsemblMetazoa" id="XP_019765881.1"/>
    </source>
</evidence>
<dbReference type="AlphaFoldDB" id="A0AAR5PYH3"/>
<keyword evidence="9" id="KW-0807">Transducer</keyword>
<evidence type="ECO:0000256" key="4">
    <source>
        <dbReference type="ARBA" id="ARBA00022692"/>
    </source>
</evidence>
<evidence type="ECO:0000256" key="10">
    <source>
        <dbReference type="SAM" id="Phobius"/>
    </source>
</evidence>
<dbReference type="RefSeq" id="XP_019765881.1">
    <property type="nucleotide sequence ID" value="XM_019910322.2"/>
</dbReference>
<keyword evidence="7 10" id="KW-0472">Membrane</keyword>
<dbReference type="SUPFAM" id="SSF81321">
    <property type="entry name" value="Family A G protein-coupled receptor-like"/>
    <property type="match status" value="1"/>
</dbReference>
<evidence type="ECO:0000256" key="1">
    <source>
        <dbReference type="ARBA" id="ARBA00004651"/>
    </source>
</evidence>
<keyword evidence="8" id="KW-0675">Receptor</keyword>
<dbReference type="KEGG" id="dpa:109541463"/>
<keyword evidence="5 10" id="KW-1133">Transmembrane helix</keyword>
<evidence type="ECO:0000256" key="8">
    <source>
        <dbReference type="ARBA" id="ARBA00023170"/>
    </source>
</evidence>
<dbReference type="PANTHER" id="PTHR24230">
    <property type="entry name" value="G-PROTEIN COUPLED RECEPTOR"/>
    <property type="match status" value="1"/>
</dbReference>
<dbReference type="Pfam" id="PF00001">
    <property type="entry name" value="7tm_1"/>
    <property type="match status" value="1"/>
</dbReference>
<evidence type="ECO:0000256" key="9">
    <source>
        <dbReference type="ARBA" id="ARBA00023224"/>
    </source>
</evidence>
<dbReference type="Proteomes" id="UP000019118">
    <property type="component" value="Unassembled WGS sequence"/>
</dbReference>
<evidence type="ECO:0000256" key="2">
    <source>
        <dbReference type="ARBA" id="ARBA00010663"/>
    </source>
</evidence>
<reference evidence="12" key="2">
    <citation type="submission" date="2024-08" db="UniProtKB">
        <authorList>
            <consortium name="EnsemblMetazoa"/>
        </authorList>
    </citation>
    <scope>IDENTIFICATION</scope>
</reference>
<evidence type="ECO:0000313" key="13">
    <source>
        <dbReference type="Proteomes" id="UP000019118"/>
    </source>
</evidence>
<feature type="transmembrane region" description="Helical" evidence="10">
    <location>
        <begin position="203"/>
        <end position="224"/>
    </location>
</feature>
<dbReference type="InterPro" id="IPR017452">
    <property type="entry name" value="GPCR_Rhodpsn_7TM"/>
</dbReference>
<comment type="similarity">
    <text evidence="2">Belongs to the G-protein coupled receptor 1 family.</text>
</comment>
<evidence type="ECO:0000259" key="11">
    <source>
        <dbReference type="PROSITE" id="PS50262"/>
    </source>
</evidence>
<keyword evidence="6" id="KW-0297">G-protein coupled receptor</keyword>
<dbReference type="FunFam" id="1.20.1070.10:FF:000354">
    <property type="entry name" value="5-hydroxytryptamine receptor 1A"/>
    <property type="match status" value="1"/>
</dbReference>
<evidence type="ECO:0000256" key="6">
    <source>
        <dbReference type="ARBA" id="ARBA00023040"/>
    </source>
</evidence>
<feature type="transmembrane region" description="Helical" evidence="10">
    <location>
        <begin position="304"/>
        <end position="324"/>
    </location>
</feature>
<evidence type="ECO:0000256" key="5">
    <source>
        <dbReference type="ARBA" id="ARBA00022989"/>
    </source>
</evidence>
<dbReference type="EnsemblMetazoa" id="XM_019910322.1">
    <property type="protein sequence ID" value="XP_019765881.1"/>
    <property type="gene ID" value="LOC109541463"/>
</dbReference>
<feature type="transmembrane region" description="Helical" evidence="10">
    <location>
        <begin position="155"/>
        <end position="177"/>
    </location>
</feature>